<protein>
    <submittedName>
        <fullName evidence="2">Aminoglycoside phosphotransferas-like protein</fullName>
    </submittedName>
</protein>
<dbReference type="InterPro" id="IPR041726">
    <property type="entry name" value="ACAD10_11_N"/>
</dbReference>
<organism evidence="2 3">
    <name type="scientific">Corynespora cassiicola Philippines</name>
    <dbReference type="NCBI Taxonomy" id="1448308"/>
    <lineage>
        <taxon>Eukaryota</taxon>
        <taxon>Fungi</taxon>
        <taxon>Dikarya</taxon>
        <taxon>Ascomycota</taxon>
        <taxon>Pezizomycotina</taxon>
        <taxon>Dothideomycetes</taxon>
        <taxon>Pleosporomycetidae</taxon>
        <taxon>Pleosporales</taxon>
        <taxon>Corynesporascaceae</taxon>
        <taxon>Corynespora</taxon>
    </lineage>
</organism>
<accession>A0A2T2NDM6</accession>
<dbReference type="CDD" id="cd05154">
    <property type="entry name" value="ACAD10_11_N-like"/>
    <property type="match status" value="1"/>
</dbReference>
<dbReference type="Proteomes" id="UP000240883">
    <property type="component" value="Unassembled WGS sequence"/>
</dbReference>
<sequence length="370" mass="41017">MAGAVRQPIDIPSLERYIASNVPEIAVPIGVKQFGYGQSNPTYQLTDKNGKKYVMRKKPPGTLLSKTAHKVDREYRIIHALENTDVPVPKALCLCQDEKVIGTDFYIMEFLDGRIFEDFSIPGVAPEERTKMWHSAVTTLAKFHRVVPKDVGLESYGKPSGFYNRQIATFNTISKSQAVAVDKDTGVPVGKIPHQDEMVAFFSDPKTQPKDRSTFVHGDYKIDNVVFHKTEPRVIGILDWEMSTIGHPLSDLTNLLASFVTASSQKAMSIGRANTAFQPGATPGLPPREQLISWYSEVAGWDPVPDMTWGDAFGAYRTAVIMQGIGARYALRQASSANAQAYGAQMKPFAEIAWDLVQEYKKEVGEKAKL</sequence>
<dbReference type="STRING" id="1448308.A0A2T2NDM6"/>
<evidence type="ECO:0000259" key="1">
    <source>
        <dbReference type="Pfam" id="PF01636"/>
    </source>
</evidence>
<dbReference type="EMBL" id="KZ678140">
    <property type="protein sequence ID" value="PSN63489.1"/>
    <property type="molecule type" value="Genomic_DNA"/>
</dbReference>
<dbReference type="InterPro" id="IPR002575">
    <property type="entry name" value="Aminoglycoside_PTrfase"/>
</dbReference>
<dbReference type="Gene3D" id="3.30.200.20">
    <property type="entry name" value="Phosphorylase Kinase, domain 1"/>
    <property type="match status" value="1"/>
</dbReference>
<dbReference type="PANTHER" id="PTHR47829:SF1">
    <property type="entry name" value="HAD FAMILY PHOSPHATASE"/>
    <property type="match status" value="1"/>
</dbReference>
<dbReference type="InterPro" id="IPR011009">
    <property type="entry name" value="Kinase-like_dom_sf"/>
</dbReference>
<keyword evidence="3" id="KW-1185">Reference proteome</keyword>
<evidence type="ECO:0000313" key="2">
    <source>
        <dbReference type="EMBL" id="PSN63489.1"/>
    </source>
</evidence>
<gene>
    <name evidence="2" type="ORF">BS50DRAFT_577237</name>
</gene>
<dbReference type="SUPFAM" id="SSF56112">
    <property type="entry name" value="Protein kinase-like (PK-like)"/>
    <property type="match status" value="1"/>
</dbReference>
<dbReference type="Gene3D" id="3.90.1200.10">
    <property type="match status" value="1"/>
</dbReference>
<dbReference type="PANTHER" id="PTHR47829">
    <property type="entry name" value="HYDROLASE, PUTATIVE (AFU_ORTHOLOGUE AFUA_1G12880)-RELATED"/>
    <property type="match status" value="1"/>
</dbReference>
<evidence type="ECO:0000313" key="3">
    <source>
        <dbReference type="Proteomes" id="UP000240883"/>
    </source>
</evidence>
<dbReference type="OrthoDB" id="191037at2759"/>
<dbReference type="AlphaFoldDB" id="A0A2T2NDM6"/>
<dbReference type="InterPro" id="IPR052898">
    <property type="entry name" value="ACAD10-like"/>
</dbReference>
<feature type="domain" description="Aminoglycoside phosphotransferase" evidence="1">
    <location>
        <begin position="31"/>
        <end position="263"/>
    </location>
</feature>
<proteinExistence type="predicted"/>
<dbReference type="Pfam" id="PF01636">
    <property type="entry name" value="APH"/>
    <property type="match status" value="1"/>
</dbReference>
<reference evidence="2 3" key="1">
    <citation type="journal article" date="2018" name="Front. Microbiol.">
        <title>Genome-Wide Analysis of Corynespora cassiicola Leaf Fall Disease Putative Effectors.</title>
        <authorList>
            <person name="Lopez D."/>
            <person name="Ribeiro S."/>
            <person name="Label P."/>
            <person name="Fumanal B."/>
            <person name="Venisse J.S."/>
            <person name="Kohler A."/>
            <person name="de Oliveira R.R."/>
            <person name="Labutti K."/>
            <person name="Lipzen A."/>
            <person name="Lail K."/>
            <person name="Bauer D."/>
            <person name="Ohm R.A."/>
            <person name="Barry K.W."/>
            <person name="Spatafora J."/>
            <person name="Grigoriev I.V."/>
            <person name="Martin F.M."/>
            <person name="Pujade-Renaud V."/>
        </authorList>
    </citation>
    <scope>NUCLEOTIDE SEQUENCE [LARGE SCALE GENOMIC DNA]</scope>
    <source>
        <strain evidence="2 3">Philippines</strain>
    </source>
</reference>
<name>A0A2T2NDM6_CORCC</name>